<dbReference type="Gene3D" id="3.30.420.40">
    <property type="match status" value="2"/>
</dbReference>
<proteinExistence type="predicted"/>
<dbReference type="Proteomes" id="UP000324241">
    <property type="component" value="Unassembled WGS sequence"/>
</dbReference>
<name>A0A5M9MS05_9EURO</name>
<dbReference type="CDD" id="cd10170">
    <property type="entry name" value="ASKHA_NBD_HSP70"/>
    <property type="match status" value="1"/>
</dbReference>
<dbReference type="AlphaFoldDB" id="A0A5M9MS05"/>
<protein>
    <submittedName>
        <fullName evidence="2">Uncharacterized protein</fullName>
    </submittedName>
</protein>
<comment type="caution">
    <text evidence="2">The sequence shown here is derived from an EMBL/GenBank/DDBJ whole genome shotgun (WGS) entry which is preliminary data.</text>
</comment>
<dbReference type="PANTHER" id="PTHR42749">
    <property type="entry name" value="CELL SHAPE-DETERMINING PROTEIN MREB"/>
    <property type="match status" value="1"/>
</dbReference>
<dbReference type="PANTHER" id="PTHR42749:SF1">
    <property type="entry name" value="CELL SHAPE-DETERMINING PROTEIN MREB"/>
    <property type="match status" value="1"/>
</dbReference>
<dbReference type="RefSeq" id="XP_033427535.1">
    <property type="nucleotide sequence ID" value="XM_033568729.1"/>
</dbReference>
<dbReference type="VEuPathDB" id="FungiDB:EYZ11_000578"/>
<organism evidence="2 3">
    <name type="scientific">Aspergillus tanneri</name>
    <dbReference type="NCBI Taxonomy" id="1220188"/>
    <lineage>
        <taxon>Eukaryota</taxon>
        <taxon>Fungi</taxon>
        <taxon>Dikarya</taxon>
        <taxon>Ascomycota</taxon>
        <taxon>Pezizomycotina</taxon>
        <taxon>Eurotiomycetes</taxon>
        <taxon>Eurotiomycetidae</taxon>
        <taxon>Eurotiales</taxon>
        <taxon>Aspergillaceae</taxon>
        <taxon>Aspergillus</taxon>
        <taxon>Aspergillus subgen. Circumdati</taxon>
    </lineage>
</organism>
<sequence>MAIPKPLQHWPGLIGAEMANKVPSRLRYDPMSGHVQSWGFQCDAASDVKELFKLNLDPHFVDPRPEAPTRIESMKWFTDYIHCVYRYVVSHCSRSFPRFDSRQVEFVFSVPTTWKDPRMVAELRSSVRLDSSAHRAIIGLTEAESAAVYASGQRYQKGDVILVCDTGGGTTDVNVLKTHVNTRGADATPYIELSKSVGSSMIDSDACHLLSRRLEHIQDSLSRTPYEIARELVSQRFQRFKCNFGSELMDGSLLRLGIPGLIGGIFLLWGPSMGKLPSLAVVQGQTLNRIQQIKLGVSAFDSLCSRVSYGVICDQLYDPSRHASEPVRYDDETGKRRRRSPHRGIQRIPMKDLSPGYGPTLGGPDSHVNATSTQVPQSMAHSGATLICNIEVDMASVDRKPQNHRWYHRNPAHFLATFTIKMVVGPNDLEFELWNKSGGRIRSQNKDPIAIKWNPTVEKMDETMRGPRELFADDKPRRRYC</sequence>
<dbReference type="VEuPathDB" id="FungiDB:EYZ11_000562"/>
<dbReference type="OrthoDB" id="2394218at2759"/>
<evidence type="ECO:0000313" key="2">
    <source>
        <dbReference type="EMBL" id="KAA8648174.1"/>
    </source>
</evidence>
<accession>A0A5M9MS05</accession>
<dbReference type="GeneID" id="54326759"/>
<gene>
    <name evidence="2" type="ORF">ATNIH1004_004057</name>
</gene>
<evidence type="ECO:0000256" key="1">
    <source>
        <dbReference type="SAM" id="MobiDB-lite"/>
    </source>
</evidence>
<feature type="compositionally biased region" description="Basic and acidic residues" evidence="1">
    <location>
        <begin position="323"/>
        <end position="334"/>
    </location>
</feature>
<reference evidence="2 3" key="1">
    <citation type="submission" date="2019-08" db="EMBL/GenBank/DDBJ databases">
        <title>The genome sequence of a newly discovered highly antifungal drug resistant Aspergillus species, Aspergillus tanneri NIH 1004.</title>
        <authorList>
            <person name="Mounaud S."/>
            <person name="Singh I."/>
            <person name="Joardar V."/>
            <person name="Pakala S."/>
            <person name="Pakala S."/>
            <person name="Venepally P."/>
            <person name="Chung J.K."/>
            <person name="Losada L."/>
            <person name="Nierman W.C."/>
        </authorList>
    </citation>
    <scope>NUCLEOTIDE SEQUENCE [LARGE SCALE GENOMIC DNA]</scope>
    <source>
        <strain evidence="2 3">NIH1004</strain>
    </source>
</reference>
<evidence type="ECO:0000313" key="3">
    <source>
        <dbReference type="Proteomes" id="UP000324241"/>
    </source>
</evidence>
<dbReference type="Gene3D" id="3.90.640.10">
    <property type="entry name" value="Actin, Chain A, domain 4"/>
    <property type="match status" value="1"/>
</dbReference>
<dbReference type="EMBL" id="QUQM01000003">
    <property type="protein sequence ID" value="KAA8648174.1"/>
    <property type="molecule type" value="Genomic_DNA"/>
</dbReference>
<feature type="region of interest" description="Disordered" evidence="1">
    <location>
        <begin position="323"/>
        <end position="370"/>
    </location>
</feature>
<feature type="compositionally biased region" description="Basic residues" evidence="1">
    <location>
        <begin position="335"/>
        <end position="345"/>
    </location>
</feature>